<dbReference type="Proteomes" id="UP001595377">
    <property type="component" value="Unassembled WGS sequence"/>
</dbReference>
<dbReference type="SUPFAM" id="SSF48452">
    <property type="entry name" value="TPR-like"/>
    <property type="match status" value="1"/>
</dbReference>
<dbReference type="Gene3D" id="1.25.40.10">
    <property type="entry name" value="Tetratricopeptide repeat domain"/>
    <property type="match status" value="1"/>
</dbReference>
<dbReference type="EMBL" id="JBHRSP010000007">
    <property type="protein sequence ID" value="MFC3072436.1"/>
    <property type="molecule type" value="Genomic_DNA"/>
</dbReference>
<feature type="signal peptide" evidence="1">
    <location>
        <begin position="1"/>
        <end position="17"/>
    </location>
</feature>
<accession>A0ABV7DBX0</accession>
<protein>
    <recommendedName>
        <fullName evidence="4">Tetratricopeptide repeat-containing protein</fullName>
    </recommendedName>
</protein>
<evidence type="ECO:0000313" key="3">
    <source>
        <dbReference type="Proteomes" id="UP001595377"/>
    </source>
</evidence>
<keyword evidence="3" id="KW-1185">Reference proteome</keyword>
<name>A0ABV7DBX0_9HYPH</name>
<evidence type="ECO:0000313" key="2">
    <source>
        <dbReference type="EMBL" id="MFC3072436.1"/>
    </source>
</evidence>
<proteinExistence type="predicted"/>
<evidence type="ECO:0000256" key="1">
    <source>
        <dbReference type="SAM" id="SignalP"/>
    </source>
</evidence>
<comment type="caution">
    <text evidence="2">The sequence shown here is derived from an EMBL/GenBank/DDBJ whole genome shotgun (WGS) entry which is preliminary data.</text>
</comment>
<feature type="chain" id="PRO_5045887734" description="Tetratricopeptide repeat-containing protein" evidence="1">
    <location>
        <begin position="18"/>
        <end position="635"/>
    </location>
</feature>
<dbReference type="InterPro" id="IPR011990">
    <property type="entry name" value="TPR-like_helical_dom_sf"/>
</dbReference>
<evidence type="ECO:0008006" key="4">
    <source>
        <dbReference type="Google" id="ProtNLM"/>
    </source>
</evidence>
<reference evidence="3" key="1">
    <citation type="journal article" date="2019" name="Int. J. Syst. Evol. Microbiol.">
        <title>The Global Catalogue of Microorganisms (GCM) 10K type strain sequencing project: providing services to taxonomists for standard genome sequencing and annotation.</title>
        <authorList>
            <consortium name="The Broad Institute Genomics Platform"/>
            <consortium name="The Broad Institute Genome Sequencing Center for Infectious Disease"/>
            <person name="Wu L."/>
            <person name="Ma J."/>
        </authorList>
    </citation>
    <scope>NUCLEOTIDE SEQUENCE [LARGE SCALE GENOMIC DNA]</scope>
    <source>
        <strain evidence="3">KCTC 52677</strain>
    </source>
</reference>
<keyword evidence="1" id="KW-0732">Signal</keyword>
<dbReference type="RefSeq" id="WP_257316252.1">
    <property type="nucleotide sequence ID" value="NZ_JANFDG010000018.1"/>
</dbReference>
<sequence length="635" mass="69233">MRLLFLSGLLLASAAFAEEARSVPDAVELAALYYYAEHGEQDRVEAEAARLRLKYPGFVVPADIHAPAAGQADESALWTLYEADDFAGIEAEIGRRRAQDPAWAPSEDFSAKLARRKLRAEMTAAAARKDWAGVVAAAGGLDPESETEVDLVWMLIDAAAETGAKTVAETAYRGLLSREGAARLPDGQLVATLRKAVRDLPAEDLRRKLAGLGLPAAEIEPIERDLARREVAAFNADEARQAPLAEATLARLRTAPETADLSLLGWHDLKTGAPKTAEQWFRTALAGGRDAENAKGLYLSLAAQDRQDEAYGVAEAYLQELAGDPQFLMNALSVRFARPGEREIDAGTVTAYSNAILAAESAGHAEILAWYAYNSRQYEAARAWFGKALDWESAPVRVKGLALSLLRLGDKAGSAALEEEYRGVYPAVWEEIGRIRPSKRNRAATAETPAKAAADTGYLADFKAKRYGACVEKLAALETRGPLSADAQLIRGWCHLGLDRLSEARRAFEAALGNARTQPDATYGAALTLLRGRLTDEAEAIVGLYPLAEKREREVRAEIYWQRARSAFDHKQYQRVLDALNARMALAAEPPDLSQLRGWAHYHLGNRREARAVFERLDMHLHDAAAARGIAATAR</sequence>
<gene>
    <name evidence="2" type="ORF">ACFOHH_04880</name>
</gene>
<organism evidence="2 3">
    <name type="scientific">Shinella pollutisoli</name>
    <dbReference type="NCBI Taxonomy" id="2250594"/>
    <lineage>
        <taxon>Bacteria</taxon>
        <taxon>Pseudomonadati</taxon>
        <taxon>Pseudomonadota</taxon>
        <taxon>Alphaproteobacteria</taxon>
        <taxon>Hyphomicrobiales</taxon>
        <taxon>Rhizobiaceae</taxon>
        <taxon>Shinella</taxon>
    </lineage>
</organism>